<evidence type="ECO:0000256" key="1">
    <source>
        <dbReference type="SAM" id="SignalP"/>
    </source>
</evidence>
<dbReference type="EMBL" id="BAABHD010000084">
    <property type="protein sequence ID" value="GAA4470808.1"/>
    <property type="molecule type" value="Genomic_DNA"/>
</dbReference>
<proteinExistence type="predicted"/>
<evidence type="ECO:0008006" key="4">
    <source>
        <dbReference type="Google" id="ProtNLM"/>
    </source>
</evidence>
<protein>
    <recommendedName>
        <fullName evidence="4">Outer membrane protein beta-barrel domain-containing protein</fullName>
    </recommendedName>
</protein>
<dbReference type="InterPro" id="IPR011250">
    <property type="entry name" value="OMP/PagP_B-barrel"/>
</dbReference>
<feature type="signal peptide" evidence="1">
    <location>
        <begin position="1"/>
        <end position="18"/>
    </location>
</feature>
<dbReference type="Proteomes" id="UP001501175">
    <property type="component" value="Unassembled WGS sequence"/>
</dbReference>
<dbReference type="SUPFAM" id="SSF56925">
    <property type="entry name" value="OMPA-like"/>
    <property type="match status" value="1"/>
</dbReference>
<dbReference type="RefSeq" id="WP_345250233.1">
    <property type="nucleotide sequence ID" value="NZ_BAABHD010000084.1"/>
</dbReference>
<gene>
    <name evidence="2" type="ORF">GCM10023189_60120</name>
</gene>
<evidence type="ECO:0000313" key="2">
    <source>
        <dbReference type="EMBL" id="GAA4470808.1"/>
    </source>
</evidence>
<keyword evidence="1" id="KW-0732">Signal</keyword>
<evidence type="ECO:0000313" key="3">
    <source>
        <dbReference type="Proteomes" id="UP001501175"/>
    </source>
</evidence>
<organism evidence="2 3">
    <name type="scientific">Nibrella saemangeumensis</name>
    <dbReference type="NCBI Taxonomy" id="1084526"/>
    <lineage>
        <taxon>Bacteria</taxon>
        <taxon>Pseudomonadati</taxon>
        <taxon>Bacteroidota</taxon>
        <taxon>Cytophagia</taxon>
        <taxon>Cytophagales</taxon>
        <taxon>Spirosomataceae</taxon>
        <taxon>Nibrella</taxon>
    </lineage>
</organism>
<accession>A0ABP8NQM0</accession>
<reference evidence="3" key="1">
    <citation type="journal article" date="2019" name="Int. J. Syst. Evol. Microbiol.">
        <title>The Global Catalogue of Microorganisms (GCM) 10K type strain sequencing project: providing services to taxonomists for standard genome sequencing and annotation.</title>
        <authorList>
            <consortium name="The Broad Institute Genomics Platform"/>
            <consortium name="The Broad Institute Genome Sequencing Center for Infectious Disease"/>
            <person name="Wu L."/>
            <person name="Ma J."/>
        </authorList>
    </citation>
    <scope>NUCLEOTIDE SEQUENCE [LARGE SCALE GENOMIC DNA]</scope>
    <source>
        <strain evidence="3">JCM 17927</strain>
    </source>
</reference>
<feature type="chain" id="PRO_5047243340" description="Outer membrane protein beta-barrel domain-containing protein" evidence="1">
    <location>
        <begin position="19"/>
        <end position="426"/>
    </location>
</feature>
<sequence length="426" mass="46845">MRVIFVASLLLLNFSSPAQTEKGRGLLTGSINVAYSNVNRGTVAPATTQVPAFDVQLTKGWFVRDHWLFGVSVNARSQWSHTETPGASVSAPGMSFYFRRDYTYGLNAFVRRYWGDQKWRVFAGGGVGGAYSRNDLSSRLRSGQEGSPTYFFSSSASNNRSISLSPFTQLGAMYFVADRLGLEAFSQSTAFPFSFTSFNLGLTLLTGSTATGSLSPTVTGYQTQRGRWIAGGAMQLTGGRYGFRQRSITSGTNTNYSESNARNSSFTISPSLGVFVSDNLLLGVDIPVSIRNNKSVSQFNVALSKETENMIGLQPYLKKYIGLNRLRPFVAGYVGYQWGELRRENRNQPSFSFAIKQRTVAAGGSLGLAYLLRERFILEATVASITANRFMNTPQQADPENRRAEGWTLSAAATLQPNFSLLYVFR</sequence>
<keyword evidence="3" id="KW-1185">Reference proteome</keyword>
<comment type="caution">
    <text evidence="2">The sequence shown here is derived from an EMBL/GenBank/DDBJ whole genome shotgun (WGS) entry which is preliminary data.</text>
</comment>
<name>A0ABP8NQM0_9BACT</name>